<feature type="compositionally biased region" description="Polar residues" evidence="1">
    <location>
        <begin position="356"/>
        <end position="374"/>
    </location>
</feature>
<gene>
    <name evidence="2" type="ORF">PAXINDRAFT_21835</name>
</gene>
<reference evidence="3" key="2">
    <citation type="submission" date="2015-01" db="EMBL/GenBank/DDBJ databases">
        <title>Evolutionary Origins and Diversification of the Mycorrhizal Mutualists.</title>
        <authorList>
            <consortium name="DOE Joint Genome Institute"/>
            <consortium name="Mycorrhizal Genomics Consortium"/>
            <person name="Kohler A."/>
            <person name="Kuo A."/>
            <person name="Nagy L.G."/>
            <person name="Floudas D."/>
            <person name="Copeland A."/>
            <person name="Barry K.W."/>
            <person name="Cichocki N."/>
            <person name="Veneault-Fourrey C."/>
            <person name="LaButti K."/>
            <person name="Lindquist E.A."/>
            <person name="Lipzen A."/>
            <person name="Lundell T."/>
            <person name="Morin E."/>
            <person name="Murat C."/>
            <person name="Riley R."/>
            <person name="Ohm R."/>
            <person name="Sun H."/>
            <person name="Tunlid A."/>
            <person name="Henrissat B."/>
            <person name="Grigoriev I.V."/>
            <person name="Hibbett D.S."/>
            <person name="Martin F."/>
        </authorList>
    </citation>
    <scope>NUCLEOTIDE SEQUENCE [LARGE SCALE GENOMIC DNA]</scope>
    <source>
        <strain evidence="3">ATCC 200175</strain>
    </source>
</reference>
<proteinExistence type="predicted"/>
<feature type="compositionally biased region" description="Acidic residues" evidence="1">
    <location>
        <begin position="102"/>
        <end position="135"/>
    </location>
</feature>
<dbReference type="EMBL" id="KN821438">
    <property type="protein sequence ID" value="KIJ04876.1"/>
    <property type="molecule type" value="Genomic_DNA"/>
</dbReference>
<dbReference type="OrthoDB" id="2635300at2759"/>
<name>A0A0C9TC79_PAXIN</name>
<feature type="compositionally biased region" description="Basic and acidic residues" evidence="1">
    <location>
        <begin position="91"/>
        <end position="101"/>
    </location>
</feature>
<evidence type="ECO:0000313" key="3">
    <source>
        <dbReference type="Proteomes" id="UP000053647"/>
    </source>
</evidence>
<feature type="compositionally biased region" description="Acidic residues" evidence="1">
    <location>
        <begin position="75"/>
        <end position="90"/>
    </location>
</feature>
<dbReference type="HOGENOM" id="CLU_039860_0_0_1"/>
<sequence length="457" mass="51497">MPPSDDMDGIFQPLSGFHPPSDAFTRGMDVDDDEGMKMEEDGKEDGQDNDNDEEDGRRRRSTARRMQEEDKEGVYENEDESNSGEDEEGVYENKNEDRSDSGEEEEEVEEEEEEVEGDDGSSDEDEDEDDGDEAEATSLRRAVVRGHSLSLTPPRRPRTNREVSADPGTPPPRWNTRLPNRGCKDQDHRRKAGSTNRSPSPREHQSARRHAAQRGHGEARVARPSSSLPRNRDCGRVHVAHPSSSPLRNWGRGGVHAAHPPSSPPRHRGRGGARAAHPPSPPTRNWGHGRACAADPSPSPRRNRSRRGQRNEDTDEEDFDILDRHHHRNHAPRPPSQHRLHSIRRDAPASDDSDQGYGSNGQRRPRSRPNNNEATKCGFWPPLWRLVIDQAKLEWRVLLAVNDGFPDRNESLKAKIPDILTQCILAHKESGLKLEPSYYPTYKHELGVLTPQHSDLS</sequence>
<reference evidence="2 3" key="1">
    <citation type="submission" date="2014-06" db="EMBL/GenBank/DDBJ databases">
        <authorList>
            <consortium name="DOE Joint Genome Institute"/>
            <person name="Kuo A."/>
            <person name="Kohler A."/>
            <person name="Nagy L.G."/>
            <person name="Floudas D."/>
            <person name="Copeland A."/>
            <person name="Barry K.W."/>
            <person name="Cichocki N."/>
            <person name="Veneault-Fourrey C."/>
            <person name="LaButti K."/>
            <person name="Lindquist E.A."/>
            <person name="Lipzen A."/>
            <person name="Lundell T."/>
            <person name="Morin E."/>
            <person name="Murat C."/>
            <person name="Sun H."/>
            <person name="Tunlid A."/>
            <person name="Henrissat B."/>
            <person name="Grigoriev I.V."/>
            <person name="Hibbett D.S."/>
            <person name="Martin F."/>
            <person name="Nordberg H.P."/>
            <person name="Cantor M.N."/>
            <person name="Hua S.X."/>
        </authorList>
    </citation>
    <scope>NUCLEOTIDE SEQUENCE [LARGE SCALE GENOMIC DNA]</scope>
    <source>
        <strain evidence="2 3">ATCC 200175</strain>
    </source>
</reference>
<organism evidence="2 3">
    <name type="scientific">Paxillus involutus ATCC 200175</name>
    <dbReference type="NCBI Taxonomy" id="664439"/>
    <lineage>
        <taxon>Eukaryota</taxon>
        <taxon>Fungi</taxon>
        <taxon>Dikarya</taxon>
        <taxon>Basidiomycota</taxon>
        <taxon>Agaricomycotina</taxon>
        <taxon>Agaricomycetes</taxon>
        <taxon>Agaricomycetidae</taxon>
        <taxon>Boletales</taxon>
        <taxon>Paxilineae</taxon>
        <taxon>Paxillaceae</taxon>
        <taxon>Paxillus</taxon>
    </lineage>
</organism>
<protein>
    <submittedName>
        <fullName evidence="2">Uncharacterized protein</fullName>
    </submittedName>
</protein>
<accession>A0A0C9TC79</accession>
<dbReference type="Proteomes" id="UP000053647">
    <property type="component" value="Unassembled WGS sequence"/>
</dbReference>
<feature type="compositionally biased region" description="Basic and acidic residues" evidence="1">
    <location>
        <begin position="35"/>
        <end position="46"/>
    </location>
</feature>
<dbReference type="AlphaFoldDB" id="A0A0C9TC79"/>
<keyword evidence="3" id="KW-1185">Reference proteome</keyword>
<feature type="compositionally biased region" description="Basic and acidic residues" evidence="1">
    <location>
        <begin position="65"/>
        <end position="74"/>
    </location>
</feature>
<feature type="region of interest" description="Disordered" evidence="1">
    <location>
        <begin position="1"/>
        <end position="374"/>
    </location>
</feature>
<evidence type="ECO:0000313" key="2">
    <source>
        <dbReference type="EMBL" id="KIJ04876.1"/>
    </source>
</evidence>
<evidence type="ECO:0000256" key="1">
    <source>
        <dbReference type="SAM" id="MobiDB-lite"/>
    </source>
</evidence>
<feature type="compositionally biased region" description="Basic residues" evidence="1">
    <location>
        <begin position="324"/>
        <end position="342"/>
    </location>
</feature>